<reference evidence="2 3" key="1">
    <citation type="submission" date="2020-03" db="EMBL/GenBank/DDBJ databases">
        <title>Genomic Encyclopedia of Type Strains, Phase IV (KMG-V): Genome sequencing to study the core and pangenomes of soil and plant-associated prokaryotes.</title>
        <authorList>
            <person name="Whitman W."/>
        </authorList>
    </citation>
    <scope>NUCLEOTIDE SEQUENCE [LARGE SCALE GENOMIC DNA]</scope>
    <source>
        <strain evidence="2 3">1B</strain>
    </source>
</reference>
<dbReference type="EMBL" id="JAAVTK010000034">
    <property type="protein sequence ID" value="NKI92077.1"/>
    <property type="molecule type" value="Genomic_DNA"/>
</dbReference>
<gene>
    <name evidence="2" type="ORF">HBN54_004701</name>
</gene>
<proteinExistence type="predicted"/>
<dbReference type="Gene3D" id="1.20.1480.40">
    <property type="entry name" value="Uncharacterised protein PF16133, DUF4844"/>
    <property type="match status" value="1"/>
</dbReference>
<evidence type="ECO:0000313" key="3">
    <source>
        <dbReference type="Proteomes" id="UP000717634"/>
    </source>
</evidence>
<comment type="caution">
    <text evidence="2">The sequence shown here is derived from an EMBL/GenBank/DDBJ whole genome shotgun (WGS) entry which is preliminary data.</text>
</comment>
<feature type="signal peptide" evidence="1">
    <location>
        <begin position="1"/>
        <end position="18"/>
    </location>
</feature>
<evidence type="ECO:0000313" key="2">
    <source>
        <dbReference type="EMBL" id="NKI92077.1"/>
    </source>
</evidence>
<evidence type="ECO:0000256" key="1">
    <source>
        <dbReference type="SAM" id="SignalP"/>
    </source>
</evidence>
<dbReference type="Pfam" id="PF16133">
    <property type="entry name" value="DUF4844"/>
    <property type="match status" value="1"/>
</dbReference>
<keyword evidence="1" id="KW-0732">Signal</keyword>
<evidence type="ECO:0008006" key="4">
    <source>
        <dbReference type="Google" id="ProtNLM"/>
    </source>
</evidence>
<organism evidence="2 3">
    <name type="scientific">Hymenobacter artigasi</name>
    <dbReference type="NCBI Taxonomy" id="2719616"/>
    <lineage>
        <taxon>Bacteria</taxon>
        <taxon>Pseudomonadati</taxon>
        <taxon>Bacteroidota</taxon>
        <taxon>Cytophagia</taxon>
        <taxon>Cytophagales</taxon>
        <taxon>Hymenobacteraceae</taxon>
        <taxon>Hymenobacter</taxon>
    </lineage>
</organism>
<dbReference type="InterPro" id="IPR032301">
    <property type="entry name" value="DUF4844"/>
</dbReference>
<dbReference type="InterPro" id="IPR038360">
    <property type="entry name" value="DUF4844_sf"/>
</dbReference>
<keyword evidence="3" id="KW-1185">Reference proteome</keyword>
<name>A0ABX1HRR8_9BACT</name>
<feature type="chain" id="PRO_5045382172" description="DUF2059 domain-containing protein" evidence="1">
    <location>
        <begin position="19"/>
        <end position="142"/>
    </location>
</feature>
<dbReference type="RefSeq" id="WP_168675613.1">
    <property type="nucleotide sequence ID" value="NZ_JAAVTK010000034.1"/>
</dbReference>
<dbReference type="Proteomes" id="UP000717634">
    <property type="component" value="Unassembled WGS sequence"/>
</dbReference>
<sequence length="142" mass="15726">MKKLLLTLFTFTALAGHAQSVTPAPHSVPEKAVTQLEKILHQTQVEVVVGRRKSTLPAEVRPMLNRILVQSANDFLAITHGQPTKEAYYKSLESGLARLQSLTPKQEDREQVAEYFQDLLDIVGLESSEGRLMAFVEGPGTK</sequence>
<accession>A0ABX1HRR8</accession>
<protein>
    <recommendedName>
        <fullName evidence="4">DUF2059 domain-containing protein</fullName>
    </recommendedName>
</protein>